<comment type="caution">
    <text evidence="6">The sequence shown here is derived from an EMBL/GenBank/DDBJ whole genome shotgun (WGS) entry which is preliminary data.</text>
</comment>
<dbReference type="GO" id="GO:0005737">
    <property type="term" value="C:cytoplasm"/>
    <property type="evidence" value="ECO:0007669"/>
    <property type="project" value="TreeGrafter"/>
</dbReference>
<feature type="domain" description="Ycf2 N-terminal" evidence="4">
    <location>
        <begin position="641"/>
        <end position="774"/>
    </location>
</feature>
<sequence>MRKDDAEKNGRLFRSAGCVGSRRTSKLFTLKFKHVGAKGYPAVRSFFSDRWSELHLGSNPTERSTRDQKLLKKQQDLSFLRRSENKEMVNLFKIITYLQNNVTIHPISSDSGCDMVPKDEPDMDSSNKISFLNKNPFFDLFHLFHDRNRGGYALHHDFESEERFQEMADLFTLSITEPDLVYHKRFAFSIDSYGLDPKQFLNGVFNSRYERKTTSLLVLLPIFYEENESFYRRIRKKKVRISCGNDLEEPKPKIVVFASNNIMEAINQYRLIRNLIQIQHSTHRSDRNFEYGIQRDQIGKDTLNHRTLMKYTINQHLSNLKKSQKRWFDPLIFFSRTERLMNRDPDAYRYKWSTGSNNFQEHLEHFVSEQKSRFQVVFDRLRINPYSIDWSEVIDKKDLSKPLRFFLSKLLLFLSNSLPFLFVSFGNIPIHRSEIYIYELKGPNDPQFLESIGLQIVHLKKLKPFLLDDHETCQKSKLLINGGTISPFLFNKIPKWMIDSFHTRTNCRKSFYNTDSYFSMIFHDQYNWLNPVKSFHRSSLRSSFYKANQLRFLNNPHHFCFYCNKRFPFYVEKARINNYDFTYGQFLNILFIRNKIFSLCVGKKKHAFWGRDTISAIESQVSNILIPKAFPQSGDETYFFRPIAILSSSQKFVSIFHDIMHGSDISWRILQKKLCLPQWNLISEISSKFFHNLLLSEEMSHRNNESPLISTHLTNVREFLYAILFLLLVAAYLVCTHLLLFFGASSELQTEFEKLKKHLVTASYINDTMCKLHDAAKDSGITILGEMGLDPGIDHMMAMSMINQAHAQGGKVRSFVSNCGGIPSPAAANNPLAYKFSWNPAGAIRAGQNPATYRQDGKTVHVDGEDLYSSATNFRLHDFPAFALEVLPNRNSLIYADLYGIENEALTVFRGTLRYEGFGEIMGSLARLGFFNSEVCSILTNKERPTYRRFLYELLGEFESSSNNKDDEFVKADKLITDRLIGLGICKEDGVAATRTAKAIMFLGFYDQTEVPSSCQSAFDVTCLRMEERLAYTSKEQDMVVLHHEVVIDFPKGRPTENHEATLLEFGRTHNGKEISAMALTVGIPVAIGALLLLAKKITSTGVLRPIDPEVYEPVGEILSSCTVDSIQLHPTKRWLKS</sequence>
<keyword evidence="7" id="KW-1185">Reference proteome</keyword>
<geneLocation type="chloroplast" evidence="6"/>
<organism evidence="6 7">
    <name type="scientific">Artemisia annua</name>
    <name type="common">Sweet wormwood</name>
    <dbReference type="NCBI Taxonomy" id="35608"/>
    <lineage>
        <taxon>Eukaryota</taxon>
        <taxon>Viridiplantae</taxon>
        <taxon>Streptophyta</taxon>
        <taxon>Embryophyta</taxon>
        <taxon>Tracheophyta</taxon>
        <taxon>Spermatophyta</taxon>
        <taxon>Magnoliopsida</taxon>
        <taxon>eudicotyledons</taxon>
        <taxon>Gunneridae</taxon>
        <taxon>Pentapetalae</taxon>
        <taxon>asterids</taxon>
        <taxon>campanulids</taxon>
        <taxon>Asterales</taxon>
        <taxon>Asteraceae</taxon>
        <taxon>Asteroideae</taxon>
        <taxon>Anthemideae</taxon>
        <taxon>Artemisiinae</taxon>
        <taxon>Artemisia</taxon>
    </lineage>
</organism>
<dbReference type="AlphaFoldDB" id="A0A2U1QFS1"/>
<dbReference type="Pfam" id="PF05695">
    <property type="entry name" value="Ycf2"/>
    <property type="match status" value="2"/>
</dbReference>
<keyword evidence="3" id="KW-0812">Transmembrane</keyword>
<keyword evidence="3" id="KW-0472">Membrane</keyword>
<feature type="domain" description="Saccharopine dehydrogenase-like C-terminal" evidence="5">
    <location>
        <begin position="788"/>
        <end position="1120"/>
    </location>
</feature>
<dbReference type="Proteomes" id="UP000245207">
    <property type="component" value="Unassembled WGS sequence"/>
</dbReference>
<evidence type="ECO:0000313" key="7">
    <source>
        <dbReference type="Proteomes" id="UP000245207"/>
    </source>
</evidence>
<name>A0A2U1QFS1_ARTAN</name>
<reference evidence="6 7" key="1">
    <citation type="journal article" date="2018" name="Mol. Plant">
        <title>The genome of Artemisia annua provides insight into the evolution of Asteraceae family and artemisinin biosynthesis.</title>
        <authorList>
            <person name="Shen Q."/>
            <person name="Zhang L."/>
            <person name="Liao Z."/>
            <person name="Wang S."/>
            <person name="Yan T."/>
            <person name="Shi P."/>
            <person name="Liu M."/>
            <person name="Fu X."/>
            <person name="Pan Q."/>
            <person name="Wang Y."/>
            <person name="Lv Z."/>
            <person name="Lu X."/>
            <person name="Zhang F."/>
            <person name="Jiang W."/>
            <person name="Ma Y."/>
            <person name="Chen M."/>
            <person name="Hao X."/>
            <person name="Li L."/>
            <person name="Tang Y."/>
            <person name="Lv G."/>
            <person name="Zhou Y."/>
            <person name="Sun X."/>
            <person name="Brodelius P.E."/>
            <person name="Rose J.K.C."/>
            <person name="Tang K."/>
        </authorList>
    </citation>
    <scope>NUCLEOTIDE SEQUENCE [LARGE SCALE GENOMIC DNA]</scope>
    <source>
        <strain evidence="7">cv. Huhao1</strain>
        <tissue evidence="6">Leaf</tissue>
    </source>
</reference>
<dbReference type="InterPro" id="IPR056777">
    <property type="entry name" value="Ycf2_N"/>
</dbReference>
<evidence type="ECO:0000259" key="5">
    <source>
        <dbReference type="Pfam" id="PF16653"/>
    </source>
</evidence>
<keyword evidence="2" id="KW-0560">Oxidoreductase</keyword>
<evidence type="ECO:0000259" key="4">
    <source>
        <dbReference type="Pfam" id="PF05695"/>
    </source>
</evidence>
<dbReference type="PANTHER" id="PTHR11133">
    <property type="entry name" value="SACCHAROPINE DEHYDROGENASE"/>
    <property type="match status" value="1"/>
</dbReference>
<keyword evidence="1" id="KW-0521">NADP</keyword>
<protein>
    <submittedName>
        <fullName evidence="6">Ycf2 protein, plastid</fullName>
    </submittedName>
</protein>
<dbReference type="GO" id="GO:0004753">
    <property type="term" value="F:saccharopine dehydrogenase activity"/>
    <property type="evidence" value="ECO:0007669"/>
    <property type="project" value="TreeGrafter"/>
</dbReference>
<evidence type="ECO:0000313" key="6">
    <source>
        <dbReference type="EMBL" id="PWA96866.1"/>
    </source>
</evidence>
<keyword evidence="6" id="KW-0150">Chloroplast</keyword>
<keyword evidence="6" id="KW-0934">Plastid</keyword>
<gene>
    <name evidence="6" type="ORF">CTI12_AA035330</name>
</gene>
<evidence type="ECO:0000256" key="3">
    <source>
        <dbReference type="SAM" id="Phobius"/>
    </source>
</evidence>
<feature type="transmembrane region" description="Helical" evidence="3">
    <location>
        <begin position="405"/>
        <end position="425"/>
    </location>
</feature>
<dbReference type="EMBL" id="PKPP01000155">
    <property type="protein sequence ID" value="PWA96866.1"/>
    <property type="molecule type" value="Genomic_DNA"/>
</dbReference>
<dbReference type="InterPro" id="IPR051168">
    <property type="entry name" value="AASS"/>
</dbReference>
<keyword evidence="3" id="KW-1133">Transmembrane helix</keyword>
<dbReference type="FunFam" id="3.30.360.10:FF:000008">
    <property type="entry name" value="Alpha-aminoadipic semialdehyde synthase, mitochondrial"/>
    <property type="match status" value="1"/>
</dbReference>
<feature type="transmembrane region" description="Helical" evidence="3">
    <location>
        <begin position="719"/>
        <end position="742"/>
    </location>
</feature>
<dbReference type="GO" id="GO:0019878">
    <property type="term" value="P:lysine biosynthetic process via aminoadipic acid"/>
    <property type="evidence" value="ECO:0007669"/>
    <property type="project" value="TreeGrafter"/>
</dbReference>
<dbReference type="Pfam" id="PF16653">
    <property type="entry name" value="Sacchrp_dh_C"/>
    <property type="match status" value="1"/>
</dbReference>
<dbReference type="PANTHER" id="PTHR11133:SF22">
    <property type="entry name" value="ALPHA-AMINOADIPIC SEMIALDEHYDE SYNTHASE, MITOCHONDRIAL"/>
    <property type="match status" value="1"/>
</dbReference>
<dbReference type="STRING" id="35608.A0A2U1QFS1"/>
<dbReference type="InterPro" id="IPR032095">
    <property type="entry name" value="Sacchrp_dh-like_C"/>
</dbReference>
<dbReference type="OrthoDB" id="1852053at2759"/>
<feature type="transmembrane region" description="Helical" evidence="3">
    <location>
        <begin position="1075"/>
        <end position="1095"/>
    </location>
</feature>
<evidence type="ECO:0000256" key="2">
    <source>
        <dbReference type="ARBA" id="ARBA00023002"/>
    </source>
</evidence>
<feature type="domain" description="Ycf2 N-terminal" evidence="4">
    <location>
        <begin position="42"/>
        <end position="639"/>
    </location>
</feature>
<accession>A0A2U1QFS1</accession>
<dbReference type="SUPFAM" id="SSF55347">
    <property type="entry name" value="Glyceraldehyde-3-phosphate dehydrogenase-like, C-terminal domain"/>
    <property type="match status" value="1"/>
</dbReference>
<proteinExistence type="predicted"/>
<evidence type="ECO:0000256" key="1">
    <source>
        <dbReference type="ARBA" id="ARBA00022857"/>
    </source>
</evidence>
<dbReference type="Gene3D" id="3.30.360.10">
    <property type="entry name" value="Dihydrodipicolinate Reductase, domain 2"/>
    <property type="match status" value="2"/>
</dbReference>